<dbReference type="Gene3D" id="3.30.70.2890">
    <property type="entry name" value="XS domain"/>
    <property type="match status" value="1"/>
</dbReference>
<reference evidence="4" key="1">
    <citation type="submission" date="2023-07" db="EMBL/GenBank/DDBJ databases">
        <title>A chromosome-level genome assembly of Lolium multiflorum.</title>
        <authorList>
            <person name="Chen Y."/>
            <person name="Copetti D."/>
            <person name="Kolliker R."/>
            <person name="Studer B."/>
        </authorList>
    </citation>
    <scope>NUCLEOTIDE SEQUENCE</scope>
    <source>
        <strain evidence="4">02402/16</strain>
        <tissue evidence="4">Leaf</tissue>
    </source>
</reference>
<name>A0AAD8TSU5_LOLMU</name>
<protein>
    <recommendedName>
        <fullName evidence="6">Factor of DNA methylation 1-5/IDN2 domain-containing protein</fullName>
    </recommendedName>
</protein>
<dbReference type="PANTHER" id="PTHR21596">
    <property type="entry name" value="RIBONUCLEASE P SUBUNIT P38"/>
    <property type="match status" value="1"/>
</dbReference>
<dbReference type="InterPro" id="IPR005380">
    <property type="entry name" value="XS_domain"/>
</dbReference>
<feature type="coiled-coil region" evidence="1">
    <location>
        <begin position="147"/>
        <end position="231"/>
    </location>
</feature>
<dbReference type="GO" id="GO:0080188">
    <property type="term" value="P:gene silencing by siRNA-directed DNA methylation"/>
    <property type="evidence" value="ECO:0007669"/>
    <property type="project" value="InterPro"/>
</dbReference>
<gene>
    <name evidence="4" type="ORF">QYE76_009973</name>
</gene>
<dbReference type="Pfam" id="PF03469">
    <property type="entry name" value="XH"/>
    <property type="match status" value="1"/>
</dbReference>
<evidence type="ECO:0000259" key="2">
    <source>
        <dbReference type="Pfam" id="PF03468"/>
    </source>
</evidence>
<proteinExistence type="predicted"/>
<evidence type="ECO:0008006" key="6">
    <source>
        <dbReference type="Google" id="ProtNLM"/>
    </source>
</evidence>
<feature type="domain" description="XS" evidence="2">
    <location>
        <begin position="8"/>
        <end position="122"/>
    </location>
</feature>
<organism evidence="4 5">
    <name type="scientific">Lolium multiflorum</name>
    <name type="common">Italian ryegrass</name>
    <name type="synonym">Lolium perenne subsp. multiflorum</name>
    <dbReference type="NCBI Taxonomy" id="4521"/>
    <lineage>
        <taxon>Eukaryota</taxon>
        <taxon>Viridiplantae</taxon>
        <taxon>Streptophyta</taxon>
        <taxon>Embryophyta</taxon>
        <taxon>Tracheophyta</taxon>
        <taxon>Spermatophyta</taxon>
        <taxon>Magnoliopsida</taxon>
        <taxon>Liliopsida</taxon>
        <taxon>Poales</taxon>
        <taxon>Poaceae</taxon>
        <taxon>BOP clade</taxon>
        <taxon>Pooideae</taxon>
        <taxon>Poodae</taxon>
        <taxon>Poeae</taxon>
        <taxon>Poeae Chloroplast Group 2 (Poeae type)</taxon>
        <taxon>Loliodinae</taxon>
        <taxon>Loliinae</taxon>
        <taxon>Lolium</taxon>
    </lineage>
</organism>
<feature type="domain" description="Factor of DNA methylation 1-5/IDN2" evidence="3">
    <location>
        <begin position="358"/>
        <end position="483"/>
    </location>
</feature>
<dbReference type="InterPro" id="IPR005379">
    <property type="entry name" value="FDM1-5/IDN2_XH"/>
</dbReference>
<keyword evidence="5" id="KW-1185">Reference proteome</keyword>
<sequence>MADTRVGELLVWPWAGILATTTTTHSEDDTAVSLLDSHALQHPAAVATTPLVEDALPPYTHHHFLVLHFGKSLSGLRAAESLASRFAGAGRTEWHQQQQRHGESACPGAMAVYGWTAVEEDLRGEDAVGKFLSATAATARRAEDPVAAEEERAVRLLEARLEEAAAAVLAAEEETTLLLHELSELRTIADEIVPEMNREVGEENRMLKAVLEAATKEIESKMEKIAQLENLETGALDINTLELAGGGCKQGDHALMLQEKHKLEQREALIEALVSLTRWLNRKLEAGESLTDTVADHQRIFTATLLLDAEQERLKASWLELYKREHMNTNELQENRQELIQGFMENMPISGRAVVGIKRMGQLDERPFQVACKRKYRDDDAEGKAASLVSSWQEEIQKTSWHPFTTIQVDREDKEVVDDNDPKLRQLRLECGDSVCYAVKVALSEINEYSPHGRHVMNEIWNFQEGRKATMTEAIAYILEQLRVADPGLGGCEFKGPAKNRSTSI</sequence>
<dbReference type="Proteomes" id="UP001231189">
    <property type="component" value="Unassembled WGS sequence"/>
</dbReference>
<evidence type="ECO:0000313" key="4">
    <source>
        <dbReference type="EMBL" id="KAK1693276.1"/>
    </source>
</evidence>
<dbReference type="AlphaFoldDB" id="A0AAD8TSU5"/>
<evidence type="ECO:0000313" key="5">
    <source>
        <dbReference type="Proteomes" id="UP001231189"/>
    </source>
</evidence>
<keyword evidence="1" id="KW-0175">Coiled coil</keyword>
<comment type="caution">
    <text evidence="4">The sequence shown here is derived from an EMBL/GenBank/DDBJ whole genome shotgun (WGS) entry which is preliminary data.</text>
</comment>
<dbReference type="InterPro" id="IPR045177">
    <property type="entry name" value="FDM1-5/IDN2"/>
</dbReference>
<dbReference type="PANTHER" id="PTHR21596:SF49">
    <property type="entry name" value="FACTOR OF DNA METHYLATION 1-5_IDN2 DOMAIN-CONTAINING PROTEIN"/>
    <property type="match status" value="1"/>
</dbReference>
<accession>A0AAD8TSU5</accession>
<dbReference type="Pfam" id="PF03468">
    <property type="entry name" value="XS"/>
    <property type="match status" value="1"/>
</dbReference>
<evidence type="ECO:0000256" key="1">
    <source>
        <dbReference type="SAM" id="Coils"/>
    </source>
</evidence>
<dbReference type="EMBL" id="JAUUTY010000001">
    <property type="protein sequence ID" value="KAK1693276.1"/>
    <property type="molecule type" value="Genomic_DNA"/>
</dbReference>
<dbReference type="InterPro" id="IPR038588">
    <property type="entry name" value="XS_domain_sf"/>
</dbReference>
<evidence type="ECO:0000259" key="3">
    <source>
        <dbReference type="Pfam" id="PF03469"/>
    </source>
</evidence>